<dbReference type="AlphaFoldDB" id="A0A8X6RGZ9"/>
<gene>
    <name evidence="1" type="ORF">TNCV_3605551</name>
</gene>
<dbReference type="Proteomes" id="UP000887159">
    <property type="component" value="Unassembled WGS sequence"/>
</dbReference>
<name>A0A8X6RGZ9_TRICX</name>
<protein>
    <submittedName>
        <fullName evidence="1">Uncharacterized protein</fullName>
    </submittedName>
</protein>
<organism evidence="1 2">
    <name type="scientific">Trichonephila clavipes</name>
    <name type="common">Golden silk orbweaver</name>
    <name type="synonym">Nephila clavipes</name>
    <dbReference type="NCBI Taxonomy" id="2585209"/>
    <lineage>
        <taxon>Eukaryota</taxon>
        <taxon>Metazoa</taxon>
        <taxon>Ecdysozoa</taxon>
        <taxon>Arthropoda</taxon>
        <taxon>Chelicerata</taxon>
        <taxon>Arachnida</taxon>
        <taxon>Araneae</taxon>
        <taxon>Araneomorphae</taxon>
        <taxon>Entelegynae</taxon>
        <taxon>Araneoidea</taxon>
        <taxon>Nephilidae</taxon>
        <taxon>Trichonephila</taxon>
    </lineage>
</organism>
<reference evidence="1" key="1">
    <citation type="submission" date="2020-08" db="EMBL/GenBank/DDBJ databases">
        <title>Multicomponent nature underlies the extraordinary mechanical properties of spider dragline silk.</title>
        <authorList>
            <person name="Kono N."/>
            <person name="Nakamura H."/>
            <person name="Mori M."/>
            <person name="Yoshida Y."/>
            <person name="Ohtoshi R."/>
            <person name="Malay A.D."/>
            <person name="Moran D.A.P."/>
            <person name="Tomita M."/>
            <person name="Numata K."/>
            <person name="Arakawa K."/>
        </authorList>
    </citation>
    <scope>NUCLEOTIDE SEQUENCE</scope>
</reference>
<evidence type="ECO:0000313" key="2">
    <source>
        <dbReference type="Proteomes" id="UP000887159"/>
    </source>
</evidence>
<comment type="caution">
    <text evidence="1">The sequence shown here is derived from an EMBL/GenBank/DDBJ whole genome shotgun (WGS) entry which is preliminary data.</text>
</comment>
<accession>A0A8X6RGZ9</accession>
<proteinExistence type="predicted"/>
<sequence length="111" mass="12589">MSFRIELPRFQRSLRNVFSEWKGFCTRIKGRVKRVVSPSGKMSHESSVALGLRHAGYDFVAITSSLPRPPTDTEVRCNTRAIVDRFRNSEPRSSDKDKTCELALPYAAASR</sequence>
<keyword evidence="2" id="KW-1185">Reference proteome</keyword>
<evidence type="ECO:0000313" key="1">
    <source>
        <dbReference type="EMBL" id="GFX95096.1"/>
    </source>
</evidence>
<dbReference type="EMBL" id="BMAU01021183">
    <property type="protein sequence ID" value="GFX95096.1"/>
    <property type="molecule type" value="Genomic_DNA"/>
</dbReference>